<feature type="compositionally biased region" description="Low complexity" evidence="2">
    <location>
        <begin position="315"/>
        <end position="355"/>
    </location>
</feature>
<evidence type="ECO:0000313" key="4">
    <source>
        <dbReference type="Proteomes" id="UP000198415"/>
    </source>
</evidence>
<organism evidence="3 4">
    <name type="scientific">Actinoplanes regularis</name>
    <dbReference type="NCBI Taxonomy" id="52697"/>
    <lineage>
        <taxon>Bacteria</taxon>
        <taxon>Bacillati</taxon>
        <taxon>Actinomycetota</taxon>
        <taxon>Actinomycetes</taxon>
        <taxon>Micromonosporales</taxon>
        <taxon>Micromonosporaceae</taxon>
        <taxon>Actinoplanes</taxon>
    </lineage>
</organism>
<keyword evidence="4" id="KW-1185">Reference proteome</keyword>
<evidence type="ECO:0000256" key="1">
    <source>
        <dbReference type="SAM" id="Coils"/>
    </source>
</evidence>
<feature type="compositionally biased region" description="Pro residues" evidence="2">
    <location>
        <begin position="285"/>
        <end position="312"/>
    </location>
</feature>
<reference evidence="3 4" key="1">
    <citation type="submission" date="2017-06" db="EMBL/GenBank/DDBJ databases">
        <authorList>
            <person name="Kim H.J."/>
            <person name="Triplett B.A."/>
        </authorList>
    </citation>
    <scope>NUCLEOTIDE SEQUENCE [LARGE SCALE GENOMIC DNA]</scope>
    <source>
        <strain evidence="3 4">DSM 43151</strain>
    </source>
</reference>
<dbReference type="RefSeq" id="WP_089292451.1">
    <property type="nucleotide sequence ID" value="NZ_BOMU01000019.1"/>
</dbReference>
<proteinExistence type="predicted"/>
<evidence type="ECO:0000256" key="2">
    <source>
        <dbReference type="SAM" id="MobiDB-lite"/>
    </source>
</evidence>
<dbReference type="EMBL" id="FZNR01000002">
    <property type="protein sequence ID" value="SNR47576.1"/>
    <property type="molecule type" value="Genomic_DNA"/>
</dbReference>
<feature type="compositionally biased region" description="Pro residues" evidence="2">
    <location>
        <begin position="236"/>
        <end position="268"/>
    </location>
</feature>
<sequence>MANYFGFEADKNYGYSQYSGYTHYKSHPGANVPFTSAPGEGNSLTIDDVNRKIKNMHPEDIAALADQWANAVAFMLDVKDFVHRRSVELQEDWKSPAAAGEFLKRGPGETLSYLDMWIDAAQQNVTALRHLVNVTRDARDEMEKLVAEYESKLHAAEDVSGWENFSSFMTSTSWSWSESAKEEIAADQKPIHEEYKQKAQILAQKYANQYYDYISTLTSGMGPPVQPMNAVLNNPGSPPAPNPPSLGSAGPPPAAPPALPPATPPAIPPALSVVNPTEPTLNEPPISPANPPTSTPAPAPGLPNQPTLPPGLPGGLPVLPPGVVRPGLGRTLPGLPPGTGQQALGLRPGTTAPTTPALPPNPGQLGRNSFGRGAGQPPGTGLQPPGRTLRRGTGGPNGRTPAMPGRTGERRRGDELTRLPGAPAAGDESFGRPPGSTAPPVLKNPTGNKDRKRPGSAEALNPTASAGSRDAFRPDGTAPPVLNRPTTPAAPTQPPSRRRGEPSQDRHSSPWADYFGTEQARAEAGSGMLEAPATPLTGSRGAGLEGVPRGLRSHAATQGEHQQGTVNPELSKRRTYSEHVPAPIEDDEARIVTDEQAFEVQTPGGGVVTSRRDEQAYEPEIRRVLGGGQ</sequence>
<dbReference type="OrthoDB" id="3336155at2"/>
<evidence type="ECO:0000313" key="3">
    <source>
        <dbReference type="EMBL" id="SNR47576.1"/>
    </source>
</evidence>
<feature type="compositionally biased region" description="Basic and acidic residues" evidence="2">
    <location>
        <begin position="407"/>
        <end position="417"/>
    </location>
</feature>
<name>A0A238WLW6_9ACTN</name>
<accession>A0A238WLW6</accession>
<dbReference type="AlphaFoldDB" id="A0A238WLW6"/>
<feature type="compositionally biased region" description="Polar residues" evidence="2">
    <location>
        <begin position="555"/>
        <end position="568"/>
    </location>
</feature>
<feature type="compositionally biased region" description="Basic and acidic residues" evidence="2">
    <location>
        <begin position="498"/>
        <end position="508"/>
    </location>
</feature>
<protein>
    <recommendedName>
        <fullName evidence="5">PPE family protein</fullName>
    </recommendedName>
</protein>
<gene>
    <name evidence="3" type="ORF">SAMN06264365_102684</name>
</gene>
<keyword evidence="1" id="KW-0175">Coiled coil</keyword>
<evidence type="ECO:0008006" key="5">
    <source>
        <dbReference type="Google" id="ProtNLM"/>
    </source>
</evidence>
<dbReference type="Proteomes" id="UP000198415">
    <property type="component" value="Unassembled WGS sequence"/>
</dbReference>
<feature type="region of interest" description="Disordered" evidence="2">
    <location>
        <begin position="225"/>
        <end position="588"/>
    </location>
</feature>
<feature type="coiled-coil region" evidence="1">
    <location>
        <begin position="132"/>
        <end position="159"/>
    </location>
</feature>